<protein>
    <recommendedName>
        <fullName evidence="2">HTH cro/C1-type domain-containing protein</fullName>
    </recommendedName>
</protein>
<accession>W2UPL3</accession>
<dbReference type="AlphaFoldDB" id="W2UPL3"/>
<proteinExistence type="predicted"/>
<feature type="region of interest" description="Disordered" evidence="1">
    <location>
        <begin position="75"/>
        <end position="100"/>
    </location>
</feature>
<dbReference type="InterPro" id="IPR010982">
    <property type="entry name" value="Lambda_DNA-bd_dom_sf"/>
</dbReference>
<evidence type="ECO:0000256" key="1">
    <source>
        <dbReference type="SAM" id="MobiDB-lite"/>
    </source>
</evidence>
<dbReference type="EMBL" id="AYXY01000019">
    <property type="protein sequence ID" value="ETN95426.1"/>
    <property type="molecule type" value="Genomic_DNA"/>
</dbReference>
<dbReference type="SMART" id="SM00530">
    <property type="entry name" value="HTH_XRE"/>
    <property type="match status" value="1"/>
</dbReference>
<dbReference type="Pfam" id="PF01381">
    <property type="entry name" value="HTH_3"/>
    <property type="match status" value="1"/>
</dbReference>
<sequence>MVNTAEFIERLQKVLDYYGLSASAFADKIQVNRASISHLMSGRNKPSLDFVLKILDTFPEIELYWLLNGQGTFPKKPDSAEETSGTLFSNPAPPRENPEVRIAKVDVEPEVSTKQEDPIKSAQKKNIEKIIIFYTDGTFKTFIES</sequence>
<evidence type="ECO:0000313" key="3">
    <source>
        <dbReference type="EMBL" id="ETN95426.1"/>
    </source>
</evidence>
<organism evidence="3 4">
    <name type="scientific">Zhouia amylolytica AD3</name>
    <dbReference type="NCBI Taxonomy" id="1286632"/>
    <lineage>
        <taxon>Bacteria</taxon>
        <taxon>Pseudomonadati</taxon>
        <taxon>Bacteroidota</taxon>
        <taxon>Flavobacteriia</taxon>
        <taxon>Flavobacteriales</taxon>
        <taxon>Flavobacteriaceae</taxon>
        <taxon>Zhouia</taxon>
    </lineage>
</organism>
<gene>
    <name evidence="3" type="ORF">P278_11480</name>
</gene>
<evidence type="ECO:0000313" key="4">
    <source>
        <dbReference type="Proteomes" id="UP000018850"/>
    </source>
</evidence>
<name>W2UPL3_9FLAO</name>
<dbReference type="RefSeq" id="WP_038263613.1">
    <property type="nucleotide sequence ID" value="NZ_AYXY01000019.1"/>
</dbReference>
<feature type="domain" description="HTH cro/C1-type" evidence="2">
    <location>
        <begin position="19"/>
        <end position="66"/>
    </location>
</feature>
<reference evidence="3 4" key="2">
    <citation type="journal article" date="2016" name="Genome Announc.">
        <title>Draft Genome Sequence of Zhouia amylolytica AD3, Isolated from Tidal Flat Sediment.</title>
        <authorList>
            <person name="Jia B."/>
            <person name="Jin H.M."/>
            <person name="Lee H.J."/>
            <person name="Jeon C.O."/>
        </authorList>
    </citation>
    <scope>NUCLEOTIDE SEQUENCE [LARGE SCALE GENOMIC DNA]</scope>
    <source>
        <strain evidence="3 4">AD3</strain>
    </source>
</reference>
<dbReference type="InterPro" id="IPR001387">
    <property type="entry name" value="Cro/C1-type_HTH"/>
</dbReference>
<reference evidence="4" key="1">
    <citation type="submission" date="2013-11" db="EMBL/GenBank/DDBJ databases">
        <title>Draft genome sequence from a member of Zhouia, isolated tidal flat.</title>
        <authorList>
            <person name="Jin H."/>
            <person name="Jeon C.O."/>
        </authorList>
    </citation>
    <scope>NUCLEOTIDE SEQUENCE [LARGE SCALE GENOMIC DNA]</scope>
    <source>
        <strain evidence="4">AD3</strain>
    </source>
</reference>
<dbReference type="PATRIC" id="fig|1286632.3.peg.1141"/>
<dbReference type="Proteomes" id="UP000018850">
    <property type="component" value="Unassembled WGS sequence"/>
</dbReference>
<comment type="caution">
    <text evidence="3">The sequence shown here is derived from an EMBL/GenBank/DDBJ whole genome shotgun (WGS) entry which is preliminary data.</text>
</comment>
<dbReference type="SUPFAM" id="SSF47413">
    <property type="entry name" value="lambda repressor-like DNA-binding domains"/>
    <property type="match status" value="1"/>
</dbReference>
<dbReference type="eggNOG" id="COG3093">
    <property type="taxonomic scope" value="Bacteria"/>
</dbReference>
<dbReference type="CDD" id="cd00093">
    <property type="entry name" value="HTH_XRE"/>
    <property type="match status" value="1"/>
</dbReference>
<dbReference type="GO" id="GO:0003677">
    <property type="term" value="F:DNA binding"/>
    <property type="evidence" value="ECO:0007669"/>
    <property type="project" value="InterPro"/>
</dbReference>
<keyword evidence="4" id="KW-1185">Reference proteome</keyword>
<dbReference type="PROSITE" id="PS50943">
    <property type="entry name" value="HTH_CROC1"/>
    <property type="match status" value="1"/>
</dbReference>
<evidence type="ECO:0000259" key="2">
    <source>
        <dbReference type="PROSITE" id="PS50943"/>
    </source>
</evidence>
<dbReference type="Gene3D" id="1.10.260.40">
    <property type="entry name" value="lambda repressor-like DNA-binding domains"/>
    <property type="match status" value="1"/>
</dbReference>
<dbReference type="STRING" id="376730.SAMN04487906_2523"/>